<evidence type="ECO:0000313" key="2">
    <source>
        <dbReference type="Proteomes" id="UP000029224"/>
    </source>
</evidence>
<evidence type="ECO:0008006" key="3">
    <source>
        <dbReference type="Google" id="ProtNLM"/>
    </source>
</evidence>
<dbReference type="OrthoDB" id="9809066at2"/>
<accession>A0A090SVI0</accession>
<reference evidence="1 2" key="1">
    <citation type="submission" date="2014-09" db="EMBL/GenBank/DDBJ databases">
        <title>Vibrio maritimus JCM 19240. (C210) whole genome shotgun sequence.</title>
        <authorList>
            <person name="Sawabe T."/>
            <person name="Meirelles P."/>
            <person name="Nakanishi M."/>
            <person name="Sayaka M."/>
            <person name="Hattori M."/>
            <person name="Ohkuma M."/>
        </authorList>
    </citation>
    <scope>NUCLEOTIDE SEQUENCE [LARGE SCALE GENOMIC DNA]</scope>
    <source>
        <strain evidence="1 2">JCM 19240</strain>
    </source>
</reference>
<organism evidence="1 2">
    <name type="scientific">Vibrio maritimus</name>
    <dbReference type="NCBI Taxonomy" id="990268"/>
    <lineage>
        <taxon>Bacteria</taxon>
        <taxon>Pseudomonadati</taxon>
        <taxon>Pseudomonadota</taxon>
        <taxon>Gammaproteobacteria</taxon>
        <taxon>Vibrionales</taxon>
        <taxon>Vibrionaceae</taxon>
        <taxon>Vibrio</taxon>
    </lineage>
</organism>
<dbReference type="AlphaFoldDB" id="A0A090SVI0"/>
<gene>
    <name evidence="1" type="ORF">JCM19240_5211</name>
</gene>
<dbReference type="EMBL" id="BBMT01000001">
    <property type="protein sequence ID" value="GAL31780.1"/>
    <property type="molecule type" value="Genomic_DNA"/>
</dbReference>
<proteinExistence type="predicted"/>
<name>A0A090SVI0_9VIBR</name>
<evidence type="ECO:0000313" key="1">
    <source>
        <dbReference type="EMBL" id="GAL31780.1"/>
    </source>
</evidence>
<sequence length="81" mass="8829">MESIPGFSISTSPQITYDWKAESGNGWTIPIGGGFTQAVPFSSTKAMLVGLSAYKFAQQAEFGPEWQVNLTLAFMFAEDRS</sequence>
<protein>
    <recommendedName>
        <fullName evidence="3">Long-chain fatty acid transport protein</fullName>
    </recommendedName>
</protein>
<comment type="caution">
    <text evidence="1">The sequence shown here is derived from an EMBL/GenBank/DDBJ whole genome shotgun (WGS) entry which is preliminary data.</text>
</comment>
<keyword evidence="2" id="KW-1185">Reference proteome</keyword>
<reference evidence="1 2" key="2">
    <citation type="submission" date="2014-09" db="EMBL/GenBank/DDBJ databases">
        <authorList>
            <consortium name="NBRP consortium"/>
            <person name="Sawabe T."/>
            <person name="Meirelles P."/>
            <person name="Nakanishi M."/>
            <person name="Sayaka M."/>
            <person name="Hattori M."/>
            <person name="Ohkuma M."/>
        </authorList>
    </citation>
    <scope>NUCLEOTIDE SEQUENCE [LARGE SCALE GENOMIC DNA]</scope>
    <source>
        <strain evidence="1 2">JCM 19240</strain>
    </source>
</reference>
<dbReference type="Proteomes" id="UP000029224">
    <property type="component" value="Unassembled WGS sequence"/>
</dbReference>